<dbReference type="PANTHER" id="PTHR43157">
    <property type="entry name" value="PHOSPHATIDYLINOSITOL-GLYCAN BIOSYNTHESIS CLASS F PROTEIN-RELATED"/>
    <property type="match status" value="1"/>
</dbReference>
<evidence type="ECO:0000313" key="4">
    <source>
        <dbReference type="Proteomes" id="UP000781932"/>
    </source>
</evidence>
<dbReference type="GO" id="GO:0016491">
    <property type="term" value="F:oxidoreductase activity"/>
    <property type="evidence" value="ECO:0007669"/>
    <property type="project" value="UniProtKB-KW"/>
</dbReference>
<feature type="region of interest" description="Disordered" evidence="2">
    <location>
        <begin position="1"/>
        <end position="21"/>
    </location>
</feature>
<proteinExistence type="predicted"/>
<dbReference type="RefSeq" id="XP_038740808.1">
    <property type="nucleotide sequence ID" value="XM_038893982.1"/>
</dbReference>
<dbReference type="EMBL" id="JAATWM020000046">
    <property type="protein sequence ID" value="KAF9871347.1"/>
    <property type="molecule type" value="Genomic_DNA"/>
</dbReference>
<keyword evidence="4" id="KW-1185">Reference proteome</keyword>
<dbReference type="InterPro" id="IPR036291">
    <property type="entry name" value="NAD(P)-bd_dom_sf"/>
</dbReference>
<evidence type="ECO:0000313" key="3">
    <source>
        <dbReference type="EMBL" id="KAF9871347.1"/>
    </source>
</evidence>
<dbReference type="Gene3D" id="3.40.50.720">
    <property type="entry name" value="NAD(P)-binding Rossmann-like Domain"/>
    <property type="match status" value="1"/>
</dbReference>
<sequence>MTDRYVAAHQSPEGPGDSRPTARQIILDEGLENRWPEKTILITGCSAGIGKETAKALYSTGATLYLTARNLAKARVALGDIAHSNRVHLLQLNLGSLASVRSCAEYFLSKNEKLHILICNAGMMDPMPGKTHDGFEVHFGTNHLSHFLLFNLLKPALQSAASPDFASRVIIVSSVAHRFFNFNLEDVEKETFNGMIAYGGSKLCNSWTANEIERRFGQDGIHAWSVHPGSVSTELARNLPEDERNVQQTNPIMRKITKTSEQGASTVVWGATASALEGKGGGYLEDAQISEEWDPAAGQFSNGYSSQCLDASKAEEMWRRSLHWVGLESS</sequence>
<keyword evidence="1" id="KW-0560">Oxidoreductase</keyword>
<dbReference type="GeneID" id="62167056"/>
<gene>
    <name evidence="3" type="ORF">CkaCkLH20_11268</name>
</gene>
<name>A0A9P6HUK9_9PEZI</name>
<accession>A0A9P6HUK9</accession>
<evidence type="ECO:0008006" key="5">
    <source>
        <dbReference type="Google" id="ProtNLM"/>
    </source>
</evidence>
<dbReference type="OrthoDB" id="191139at2759"/>
<dbReference type="PANTHER" id="PTHR43157:SF31">
    <property type="entry name" value="PHOSPHATIDYLINOSITOL-GLYCAN BIOSYNTHESIS CLASS F PROTEIN"/>
    <property type="match status" value="1"/>
</dbReference>
<dbReference type="AlphaFoldDB" id="A0A9P6HUK9"/>
<dbReference type="Proteomes" id="UP000781932">
    <property type="component" value="Unassembled WGS sequence"/>
</dbReference>
<evidence type="ECO:0000256" key="1">
    <source>
        <dbReference type="ARBA" id="ARBA00023002"/>
    </source>
</evidence>
<protein>
    <recommendedName>
        <fullName evidence="5">Oxidoreductase</fullName>
    </recommendedName>
</protein>
<evidence type="ECO:0000256" key="2">
    <source>
        <dbReference type="SAM" id="MobiDB-lite"/>
    </source>
</evidence>
<dbReference type="PRINTS" id="PR00081">
    <property type="entry name" value="GDHRDH"/>
</dbReference>
<dbReference type="Pfam" id="PF00106">
    <property type="entry name" value="adh_short"/>
    <property type="match status" value="1"/>
</dbReference>
<comment type="caution">
    <text evidence="3">The sequence shown here is derived from an EMBL/GenBank/DDBJ whole genome shotgun (WGS) entry which is preliminary data.</text>
</comment>
<reference evidence="3" key="2">
    <citation type="submission" date="2020-11" db="EMBL/GenBank/DDBJ databases">
        <title>Whole genome sequencing of Colletotrichum sp.</title>
        <authorList>
            <person name="Li H."/>
        </authorList>
    </citation>
    <scope>NUCLEOTIDE SEQUENCE</scope>
    <source>
        <strain evidence="3">CkLH20</strain>
    </source>
</reference>
<dbReference type="SUPFAM" id="SSF51735">
    <property type="entry name" value="NAD(P)-binding Rossmann-fold domains"/>
    <property type="match status" value="1"/>
</dbReference>
<dbReference type="InterPro" id="IPR002347">
    <property type="entry name" value="SDR_fam"/>
</dbReference>
<reference evidence="3" key="1">
    <citation type="submission" date="2020-03" db="EMBL/GenBank/DDBJ databases">
        <authorList>
            <person name="He L."/>
        </authorList>
    </citation>
    <scope>NUCLEOTIDE SEQUENCE</scope>
    <source>
        <strain evidence="3">CkLH20</strain>
    </source>
</reference>
<organism evidence="3 4">
    <name type="scientific">Colletotrichum karsti</name>
    <dbReference type="NCBI Taxonomy" id="1095194"/>
    <lineage>
        <taxon>Eukaryota</taxon>
        <taxon>Fungi</taxon>
        <taxon>Dikarya</taxon>
        <taxon>Ascomycota</taxon>
        <taxon>Pezizomycotina</taxon>
        <taxon>Sordariomycetes</taxon>
        <taxon>Hypocreomycetidae</taxon>
        <taxon>Glomerellales</taxon>
        <taxon>Glomerellaceae</taxon>
        <taxon>Colletotrichum</taxon>
        <taxon>Colletotrichum boninense species complex</taxon>
    </lineage>
</organism>